<dbReference type="Gene3D" id="3.40.366.10">
    <property type="entry name" value="Malonyl-Coenzyme A Acyl Carrier Protein, domain 2"/>
    <property type="match status" value="3"/>
</dbReference>
<dbReference type="InterPro" id="IPR013785">
    <property type="entry name" value="Aldolase_TIM"/>
</dbReference>
<dbReference type="FunFam" id="1.20.1050.120:FF:000001">
    <property type="entry name" value="Fatty acid synthase beta subunit dehydratase"/>
    <property type="match status" value="1"/>
</dbReference>
<dbReference type="EC" id="2.3.1.39" evidence="21"/>
<evidence type="ECO:0000256" key="8">
    <source>
        <dbReference type="ARBA" id="ARBA00023002"/>
    </source>
</evidence>
<dbReference type="FunFam" id="3.30.70.3330:FF:000001">
    <property type="entry name" value="Fatty acid synthase subunit beta dehydratase"/>
    <property type="match status" value="1"/>
</dbReference>
<dbReference type="InterPro" id="IPR016035">
    <property type="entry name" value="Acyl_Trfase/lysoPLipase"/>
</dbReference>
<keyword evidence="11 21" id="KW-0275">Fatty acid biosynthesis</keyword>
<dbReference type="GO" id="GO:0005835">
    <property type="term" value="C:fatty acid synthase complex"/>
    <property type="evidence" value="ECO:0007669"/>
    <property type="project" value="UniProtKB-UniRule"/>
</dbReference>
<evidence type="ECO:0000256" key="21">
    <source>
        <dbReference type="PIRNR" id="PIRNR005562"/>
    </source>
</evidence>
<dbReference type="PIRSF" id="PIRSF005562">
    <property type="entry name" value="FAS_yeast_beta"/>
    <property type="match status" value="1"/>
</dbReference>
<keyword evidence="13 21" id="KW-0511">Multifunctional enzyme</keyword>
<dbReference type="GO" id="GO:0019171">
    <property type="term" value="F:(3R)-hydroxyacyl-[acyl-carrier-protein] dehydratase activity"/>
    <property type="evidence" value="ECO:0007669"/>
    <property type="project" value="UniProtKB-EC"/>
</dbReference>
<comment type="function">
    <text evidence="20 21">Fatty acid synthetase catalyzes the formation of long-chain fatty acids from acetyl-CoA, malonyl-CoA and NADPH. The beta subunit contains domains for: [acyl-carrier-protein] acetyltransferase and malonyltransferase, S-acyl fatty acid synthase thioesterase, enoyl-[acyl-carrier-protein] reductase, and 3-hydroxypalmitoyl-[acyl-carrier-protein] dehydratase.</text>
</comment>
<evidence type="ECO:0000259" key="23">
    <source>
        <dbReference type="SMART" id="SM00827"/>
    </source>
</evidence>
<dbReference type="InterPro" id="IPR040883">
    <property type="entry name" value="FAS_meander"/>
</dbReference>
<organism evidence="24 25">
    <name type="scientific">Geotrichum candidum</name>
    <name type="common">Oospora lactis</name>
    <name type="synonym">Dipodascus geotrichum</name>
    <dbReference type="NCBI Taxonomy" id="1173061"/>
    <lineage>
        <taxon>Eukaryota</taxon>
        <taxon>Fungi</taxon>
        <taxon>Dikarya</taxon>
        <taxon>Ascomycota</taxon>
        <taxon>Saccharomycotina</taxon>
        <taxon>Dipodascomycetes</taxon>
        <taxon>Dipodascales</taxon>
        <taxon>Dipodascaceae</taxon>
        <taxon>Geotrichum</taxon>
    </lineage>
</organism>
<keyword evidence="8 21" id="KW-0560">Oxidoreductase</keyword>
<dbReference type="EC" id="2.3.1.86" evidence="21"/>
<dbReference type="InterPro" id="IPR032088">
    <property type="entry name" value="SAT"/>
</dbReference>
<dbReference type="InterPro" id="IPR050830">
    <property type="entry name" value="Fungal_FAS"/>
</dbReference>
<comment type="catalytic activity">
    <reaction evidence="1 21">
        <text>a (3R)-hydroxyacyl-[ACP] = a (2E)-enoyl-[ACP] + H2O</text>
        <dbReference type="Rhea" id="RHEA:13097"/>
        <dbReference type="Rhea" id="RHEA-COMP:9925"/>
        <dbReference type="Rhea" id="RHEA-COMP:9945"/>
        <dbReference type="ChEBI" id="CHEBI:15377"/>
        <dbReference type="ChEBI" id="CHEBI:78784"/>
        <dbReference type="ChEBI" id="CHEBI:78827"/>
        <dbReference type="EC" id="4.2.1.59"/>
    </reaction>
</comment>
<keyword evidence="12 21" id="KW-0456">Lyase</keyword>
<keyword evidence="25" id="KW-1185">Reference proteome</keyword>
<comment type="catalytic activity">
    <reaction evidence="18 21">
        <text>a 2,3-saturated acyl-[ACP] + NAD(+) = a (2E)-enoyl-[ACP] + NADH + H(+)</text>
        <dbReference type="Rhea" id="RHEA:10240"/>
        <dbReference type="Rhea" id="RHEA-COMP:9925"/>
        <dbReference type="Rhea" id="RHEA-COMP:9926"/>
        <dbReference type="ChEBI" id="CHEBI:15378"/>
        <dbReference type="ChEBI" id="CHEBI:57540"/>
        <dbReference type="ChEBI" id="CHEBI:57945"/>
        <dbReference type="ChEBI" id="CHEBI:78784"/>
        <dbReference type="ChEBI" id="CHEBI:78785"/>
        <dbReference type="EC" id="1.3.1.9"/>
    </reaction>
</comment>
<comment type="subunit">
    <text evidence="14 21">[Alpha(6)beta(6)] hexamers of two multifunctional subunits (alpha and beta).</text>
</comment>
<evidence type="ECO:0000256" key="3">
    <source>
        <dbReference type="ARBA" id="ARBA00022516"/>
    </source>
</evidence>
<comment type="catalytic activity">
    <reaction evidence="17 21">
        <text>(9Z)-octadecenoyl-[ACP] + H2O = (9Z)-octadecenoate + holo-[ACP] + H(+)</text>
        <dbReference type="Rhea" id="RHEA:15057"/>
        <dbReference type="Rhea" id="RHEA-COMP:9685"/>
        <dbReference type="Rhea" id="RHEA-COMP:9924"/>
        <dbReference type="ChEBI" id="CHEBI:15377"/>
        <dbReference type="ChEBI" id="CHEBI:15378"/>
        <dbReference type="ChEBI" id="CHEBI:30823"/>
        <dbReference type="ChEBI" id="CHEBI:64479"/>
        <dbReference type="ChEBI" id="CHEBI:78783"/>
        <dbReference type="EC" id="3.1.2.14"/>
    </reaction>
</comment>
<dbReference type="InterPro" id="IPR003965">
    <property type="entry name" value="Fatty_acid_synthase"/>
</dbReference>
<evidence type="ECO:0000256" key="20">
    <source>
        <dbReference type="ARBA" id="ARBA00058855"/>
    </source>
</evidence>
<evidence type="ECO:0000256" key="4">
    <source>
        <dbReference type="ARBA" id="ARBA00022679"/>
    </source>
</evidence>
<dbReference type="EMBL" id="CCBN010000008">
    <property type="protein sequence ID" value="CDO54736.1"/>
    <property type="molecule type" value="Genomic_DNA"/>
</dbReference>
<protein>
    <recommendedName>
        <fullName evidence="21">Fatty acid synthase subunit beta</fullName>
        <ecNumber evidence="21">2.3.1.86</ecNumber>
    </recommendedName>
    <domain>
        <recommendedName>
            <fullName evidence="21">3-hydroxyacyl-[acyl-carrier-protein] dehydratase</fullName>
            <ecNumber evidence="21">4.2.1.59</ecNumber>
        </recommendedName>
    </domain>
    <domain>
        <recommendedName>
            <fullName evidence="21">Enoyl-[acyl-carrier-protein] reductase [NADH]</fullName>
            <ecNumber evidence="21">1.3.1.9</ecNumber>
        </recommendedName>
    </domain>
    <domain>
        <recommendedName>
            <fullName evidence="21">[Acyl-carrier-protein] acetyltransferase</fullName>
            <ecNumber evidence="21">2.3.1.38</ecNumber>
        </recommendedName>
    </domain>
    <domain>
        <recommendedName>
            <fullName evidence="21">[Acyl-carrier-protein] malonyltransferase</fullName>
            <ecNumber evidence="21">2.3.1.39</ecNumber>
        </recommendedName>
    </domain>
    <domain>
        <recommendedName>
            <fullName evidence="21">S-acyl fatty acid synthase thioesterase</fullName>
            <ecNumber evidence="21">3.1.2.14</ecNumber>
        </recommendedName>
    </domain>
</protein>
<evidence type="ECO:0000256" key="18">
    <source>
        <dbReference type="ARBA" id="ARBA00048572"/>
    </source>
</evidence>
<evidence type="ECO:0000256" key="14">
    <source>
        <dbReference type="ARBA" id="ARBA00033756"/>
    </source>
</evidence>
<evidence type="ECO:0000313" key="24">
    <source>
        <dbReference type="EMBL" id="CDO54736.1"/>
    </source>
</evidence>
<proteinExistence type="inferred from homology"/>
<comment type="catalytic activity">
    <reaction evidence="16 21">
        <text>holo-[ACP] + malonyl-CoA = malonyl-[ACP] + CoA</text>
        <dbReference type="Rhea" id="RHEA:41792"/>
        <dbReference type="Rhea" id="RHEA-COMP:9623"/>
        <dbReference type="Rhea" id="RHEA-COMP:9685"/>
        <dbReference type="ChEBI" id="CHEBI:57287"/>
        <dbReference type="ChEBI" id="CHEBI:57384"/>
        <dbReference type="ChEBI" id="CHEBI:64479"/>
        <dbReference type="ChEBI" id="CHEBI:78449"/>
        <dbReference type="EC" id="2.3.1.39"/>
    </reaction>
</comment>
<sequence>MLGTVTGVSTPHSAASLRPLNLVHGSIEHTLLIPTSLYLNSTQVRDLFYTTLPEPTEDTAGDDEPSSPTELLAALLGFTANLTEQEPGPYSEVLAVFLTEFETRFLRGNDVHAVAAALQSAPDSNTSTEKVKKVVTSYYASRLAAHRPIKPHDSALFRAARDKKATIHAVFGGQGNSEDYFDELREMYTMYGELVSDVLELLANRILSLSRSHPDAKKIFLKGLDVMKWLKTPETTPDVDYLVYAPVSVPIIGLIQLVHYAATARILGKTPGEIRQYFSGATGHSQGLVSAVAIASSDSWESFKEAAVKAMTLFFYIGLHVQKQYPHTALAPSVLEDSVAEGEGKPSPMLSVRDLSREQLEAFIADTNKHLPKEKHIVISLVNGARNMVVTGPPQSLYGLNLALRKAKAPNGLNQARIPHSQRKLRITNRFLPITSPFHSHLLEGAAPVIIQELKNAGIEFDPKSLAIPVYDTFDGSDFRERKTSIVERVVELITHIPVNWEKATEFNSTHIIDFGPGGVSGLGLLTSRNKEGTGVRVIIAGVLDGSLSLDEFGYKQEIFDRDDSAVRYAVDWVKEFSPKLVKSGDKIYVDTKFSRMLGRAPIMVPGMTPTTLHPSFVAATLNAGYHIELSGGGYFAPAKLTEALEDIESRIQPGVGITINLIYVNPALMGWAIPLIKTLRAKGYPIEGITIGAGVPSIEIANEYIRDLGLKHVSFKPGSIEAISLVLAIAAANPTFPVVLQWTGGRAGGHHSFEDFHSPLLQMYNRIRRQPNVILIAGSGFGSDVDTYPYLNGTWASEYNYPHMPFDGVLLGSRVMVAKEALTSPAAKQAIVDAPGVDDNDWENTYKKPTGGIITVNSEMGEPIHKLATRGVLFWHELDNTIFSLPKNKRVAALKEKRSYIIKKLNDDFQKTWFGRNSAGEAVDVEDMTYAEVVSRCVELLYVKKEKRWIDISLRNFTADVIRRLEERFTSNDGKLAVIQNNSQLDEPFTALETLFAAYPAATKQLINAQDKDYFLILCRRPTQKPVPFVPVLDENFEFYFKKDSLWQSEDLAAVVGEDVGRTCILQGPVAVKYSTKVDEPVGHILDGIHEGHIKSLIKDVYNGDASAIPTVESFGLHHEQVPVDELEAELSSNVTISREGDNVTYKISADASSLPEEGSWIKLIASGKPGWFDALLTADIIVQGTKQRKNKIRELFAPIAGLNVEVTNISSSDKFAVSVSELISGKRTTVLTVSKKADNTIKVELIDERTVLKEPTALELLYVYRPKFGFAPIAEVMEGRNDRIKQYYWKVWFGNEPFSTDIDVTKPLDGGEVVVDGKAIADFVHAVGNNGEAFVERPGKITYAPMDFAIVTGWKAIIKSIFPKIIDGDILKLVHLSNGFKMAPGAEPLKKGDVVTTSATLRTIVNQENGKIVEVTGVISREGKPVMEVTSEFFYRGEYVDFNNTFQRKVETPREVHLATAKDVAVLCSKEWFHLNDTEVDLLGKTLTFRTESFVRFKNNNVFSSVETEGQVLLELPTMEVVEIGTVSYEAGASHGNPVIDYLERNGATIEQPITFENPISLTAGTELVLRAPSSNEPYANVSGDYNPIHVSRIFSKYADLHGTITHGMYSSAAVRSLVEVWAADNYISRVRAFSCSFVGMVLPNDDIEVKLEHIGMINGRKIIKVECLNKETQTPVLIGEAEVEQPTSTYIFTGQGSQEQGMGMDLYDSSPVAREVWDRADRHFLNNYGFSIVDIVRNNPKELTVHFGGPQGNAIRENYISMMFESMDADGQLKSEKIFKEITEDSDFYTFKSDTGLLSATQFTQPALTLMEKASFEDMKAKGLVAAESTFAGHSLGEYSALTSLGDVMPIESLVDVVFYRGMTMQVAVPRDSLGRSNYGMCAVNPSRISKTFDDAALRFVVDHISQQTKWLLEIVNYNVENTQYVTAGDLRALDTLTNVLNFLKVQKIEIDKLLATVSVETVKEHLTEIVDEVSKKSLAKPQPIDLERGFAVIPLKGISVPFHSSYLRSGVKPFQRFLVKKIPKSAVKPANLINKYIPNLTAKPFELTKEYFEEVYKLTNSEKIKNIIDNWESYEKA</sequence>
<evidence type="ECO:0000256" key="9">
    <source>
        <dbReference type="ARBA" id="ARBA00023027"/>
    </source>
</evidence>
<dbReference type="InterPro" id="IPR002539">
    <property type="entry name" value="MaoC-like_dom"/>
</dbReference>
<comment type="catalytic activity">
    <reaction evidence="15 21">
        <text>acetyl-CoA + n malonyl-CoA + 2n NADPH + 4n H(+) = a long-chain-acyl-CoA + n CoA + n CO2 + 2n NADP(+).</text>
        <dbReference type="EC" id="2.3.1.86"/>
    </reaction>
</comment>
<evidence type="ECO:0000256" key="22">
    <source>
        <dbReference type="PIRSR" id="PIRSR005562-1"/>
    </source>
</evidence>
<dbReference type="Gene3D" id="3.30.1120.100">
    <property type="match status" value="1"/>
</dbReference>
<dbReference type="GO" id="GO:0004312">
    <property type="term" value="F:fatty acid synthase activity"/>
    <property type="evidence" value="ECO:0007669"/>
    <property type="project" value="InterPro"/>
</dbReference>
<dbReference type="FunFam" id="3.40.366.10:FF:000007">
    <property type="entry name" value="Fatty acid synthase beta subunit dehydratase"/>
    <property type="match status" value="1"/>
</dbReference>
<reference evidence="24" key="1">
    <citation type="submission" date="2014-03" db="EMBL/GenBank/DDBJ databases">
        <authorList>
            <person name="Casaregola S."/>
        </authorList>
    </citation>
    <scope>NUCLEOTIDE SEQUENCE [LARGE SCALE GENOMIC DNA]</scope>
    <source>
        <strain evidence="24">CLIB 918</strain>
    </source>
</reference>
<feature type="active site" description="For acetyltransferase activity" evidence="22">
    <location>
        <position position="285"/>
    </location>
</feature>
<dbReference type="Pfam" id="PF13452">
    <property type="entry name" value="FAS1_DH_region"/>
    <property type="match status" value="1"/>
</dbReference>
<evidence type="ECO:0000256" key="13">
    <source>
        <dbReference type="ARBA" id="ARBA00023268"/>
    </source>
</evidence>
<dbReference type="FunFam" id="3.10.129.10:FF:000017">
    <property type="entry name" value="Fatty acid synthase beta subunit dehydratase"/>
    <property type="match status" value="1"/>
</dbReference>
<dbReference type="Gene3D" id="3.20.20.70">
    <property type="entry name" value="Aldolase class I"/>
    <property type="match status" value="2"/>
</dbReference>
<dbReference type="STRING" id="1173061.A0A0J9XBS8"/>
<dbReference type="SMART" id="SM00827">
    <property type="entry name" value="PKS_AT"/>
    <property type="match status" value="1"/>
</dbReference>
<dbReference type="GO" id="GO:0004314">
    <property type="term" value="F:[acyl-carrier-protein] S-malonyltransferase activity"/>
    <property type="evidence" value="ECO:0007669"/>
    <property type="project" value="UniProtKB-EC"/>
</dbReference>
<dbReference type="InterPro" id="IPR039569">
    <property type="entry name" value="FAS1-like_DH_region"/>
</dbReference>
<dbReference type="GO" id="GO:0004318">
    <property type="term" value="F:enoyl-[acyl-carrier-protein] reductase (NADH) activity"/>
    <property type="evidence" value="ECO:0007669"/>
    <property type="project" value="UniProtKB-UniRule"/>
</dbReference>
<evidence type="ECO:0000256" key="10">
    <source>
        <dbReference type="ARBA" id="ARBA00023098"/>
    </source>
</evidence>
<dbReference type="Pfam" id="PF17951">
    <property type="entry name" value="FAS_meander"/>
    <property type="match status" value="1"/>
</dbReference>
<dbReference type="CDD" id="cd03447">
    <property type="entry name" value="FAS_MaoC"/>
    <property type="match status" value="1"/>
</dbReference>
<keyword evidence="9 21" id="KW-0520">NAD</keyword>
<keyword evidence="3 21" id="KW-0444">Lipid biosynthesis</keyword>
<dbReference type="PANTHER" id="PTHR10982:SF21">
    <property type="entry name" value="FATTY ACID SYNTHASE SUBUNIT BETA"/>
    <property type="match status" value="1"/>
</dbReference>
<dbReference type="Gene3D" id="3.10.129.10">
    <property type="entry name" value="Hotdog Thioesterase"/>
    <property type="match status" value="2"/>
</dbReference>
<dbReference type="GO" id="GO:0016297">
    <property type="term" value="F:fatty acyl-[ACP] hydrolase activity"/>
    <property type="evidence" value="ECO:0007669"/>
    <property type="project" value="UniProtKB-EC"/>
</dbReference>
<comment type="catalytic activity">
    <reaction evidence="19 21">
        <text>holo-[ACP] + acetyl-CoA = acetyl-[ACP] + CoA</text>
        <dbReference type="Rhea" id="RHEA:41788"/>
        <dbReference type="Rhea" id="RHEA-COMP:9621"/>
        <dbReference type="Rhea" id="RHEA-COMP:9685"/>
        <dbReference type="ChEBI" id="CHEBI:57287"/>
        <dbReference type="ChEBI" id="CHEBI:57288"/>
        <dbReference type="ChEBI" id="CHEBI:64479"/>
        <dbReference type="ChEBI" id="CHEBI:78446"/>
        <dbReference type="EC" id="2.3.1.38"/>
    </reaction>
</comment>
<dbReference type="Pfam" id="PF16073">
    <property type="entry name" value="SAT"/>
    <property type="match status" value="1"/>
</dbReference>
<dbReference type="EC" id="3.1.2.14" evidence="21"/>
<dbReference type="GO" id="GO:0006633">
    <property type="term" value="P:fatty acid biosynthetic process"/>
    <property type="evidence" value="ECO:0007669"/>
    <property type="project" value="UniProtKB-KW"/>
</dbReference>
<dbReference type="FunFam" id="3.30.70.2430:FF:000001">
    <property type="entry name" value="Fatty acid synthase subunit beta"/>
    <property type="match status" value="1"/>
</dbReference>
<gene>
    <name evidence="24" type="ORF">BN980_GECA08s03893g</name>
</gene>
<keyword evidence="10 21" id="KW-0443">Lipid metabolism</keyword>
<dbReference type="SUPFAM" id="SSF54637">
    <property type="entry name" value="Thioesterase/thiol ester dehydrase-isomerase"/>
    <property type="match status" value="2"/>
</dbReference>
<dbReference type="PRINTS" id="PR01483">
    <property type="entry name" value="FASYNTHASE"/>
</dbReference>
<dbReference type="Gene3D" id="6.20.240.10">
    <property type="match status" value="1"/>
</dbReference>
<evidence type="ECO:0000256" key="7">
    <source>
        <dbReference type="ARBA" id="ARBA00022857"/>
    </source>
</evidence>
<evidence type="ECO:0000256" key="12">
    <source>
        <dbReference type="ARBA" id="ARBA00023239"/>
    </source>
</evidence>
<dbReference type="FunFam" id="1.20.930.70:FF:000001">
    <property type="entry name" value="Fatty acid synthase beta subunit dehydratase"/>
    <property type="match status" value="1"/>
</dbReference>
<dbReference type="InterPro" id="IPR014043">
    <property type="entry name" value="Acyl_transferase_dom"/>
</dbReference>
<evidence type="ECO:0000313" key="25">
    <source>
        <dbReference type="Proteomes" id="UP000242525"/>
    </source>
</evidence>
<evidence type="ECO:0000256" key="11">
    <source>
        <dbReference type="ARBA" id="ARBA00023160"/>
    </source>
</evidence>
<evidence type="ECO:0000256" key="1">
    <source>
        <dbReference type="ARBA" id="ARBA00001055"/>
    </source>
</evidence>
<dbReference type="Pfam" id="PF00698">
    <property type="entry name" value="Acyl_transf_1"/>
    <property type="match status" value="1"/>
</dbReference>
<comment type="similarity">
    <text evidence="2 21">Belongs to the fungal fatty acid synthetase subunit beta family.</text>
</comment>
<dbReference type="InterPro" id="IPR013565">
    <property type="entry name" value="Fas1/AflB-like_central"/>
</dbReference>
<dbReference type="Pfam" id="PF17828">
    <property type="entry name" value="FAS_N"/>
    <property type="match status" value="1"/>
</dbReference>
<dbReference type="Gene3D" id="6.10.60.10">
    <property type="match status" value="1"/>
</dbReference>
<dbReference type="SUPFAM" id="SSF52151">
    <property type="entry name" value="FabD/lysophospholipase-like"/>
    <property type="match status" value="2"/>
</dbReference>
<dbReference type="InterPro" id="IPR029069">
    <property type="entry name" value="HotDog_dom_sf"/>
</dbReference>
<feature type="active site" description="For malonyltransferase activity" evidence="22">
    <location>
        <position position="1838"/>
    </location>
</feature>
<keyword evidence="4 21" id="KW-0808">Transferase</keyword>
<dbReference type="FunFam" id="3.40.366.10:FF:000003">
    <property type="entry name" value="Fatty acid synthase subunit beta dehydratase"/>
    <property type="match status" value="1"/>
</dbReference>
<dbReference type="Pfam" id="PF22235">
    <property type="entry name" value="FAS1_thioest_ins"/>
    <property type="match status" value="1"/>
</dbReference>
<dbReference type="Pfam" id="PF08354">
    <property type="entry name" value="Fas1-AflB-like_hel"/>
    <property type="match status" value="1"/>
</dbReference>
<accession>A0A0J9XBS8</accession>
<evidence type="ECO:0000256" key="16">
    <source>
        <dbReference type="ARBA" id="ARBA00048462"/>
    </source>
</evidence>
<keyword evidence="6 21" id="KW-0276">Fatty acid metabolism</keyword>
<dbReference type="Gene3D" id="1.20.930.70">
    <property type="match status" value="1"/>
</dbReference>
<dbReference type="Gene3D" id="1.20.1050.120">
    <property type="match status" value="1"/>
</dbReference>
<dbReference type="InterPro" id="IPR016452">
    <property type="entry name" value="Fas1/AflB-like"/>
</dbReference>
<dbReference type="EC" id="1.3.1.9" evidence="21"/>
<dbReference type="FunFam" id="3.20.20.70:FF:000078">
    <property type="entry name" value="Fatty acid synthase beta subunit dehydratase"/>
    <property type="match status" value="1"/>
</dbReference>
<evidence type="ECO:0000256" key="5">
    <source>
        <dbReference type="ARBA" id="ARBA00022801"/>
    </source>
</evidence>
<keyword evidence="5 21" id="KW-0378">Hydrolase</keyword>
<evidence type="ECO:0000256" key="6">
    <source>
        <dbReference type="ARBA" id="ARBA00022832"/>
    </source>
</evidence>
<dbReference type="FunFam" id="3.40.366.10:FF:000006">
    <property type="entry name" value="Fatty acid synthase beta subunit dehydratase"/>
    <property type="match status" value="1"/>
</dbReference>
<dbReference type="EC" id="4.2.1.59" evidence="21"/>
<evidence type="ECO:0000256" key="2">
    <source>
        <dbReference type="ARBA" id="ARBA00010009"/>
    </source>
</evidence>
<evidence type="ECO:0000256" key="15">
    <source>
        <dbReference type="ARBA" id="ARBA00048237"/>
    </source>
</evidence>
<dbReference type="InterPro" id="IPR001227">
    <property type="entry name" value="Ac_transferase_dom_sf"/>
</dbReference>
<dbReference type="Proteomes" id="UP000242525">
    <property type="component" value="Unassembled WGS sequence"/>
</dbReference>
<dbReference type="GO" id="GO:0004321">
    <property type="term" value="F:fatty-acyl-CoA synthase activity"/>
    <property type="evidence" value="ECO:0007669"/>
    <property type="project" value="UniProtKB-EC"/>
</dbReference>
<dbReference type="EC" id="2.3.1.38" evidence="21"/>
<dbReference type="InterPro" id="IPR041099">
    <property type="entry name" value="FAS1_N"/>
</dbReference>
<name>A0A0J9XBS8_GEOCN</name>
<dbReference type="OrthoDB" id="5417908at2759"/>
<dbReference type="PANTHER" id="PTHR10982">
    <property type="entry name" value="MALONYL COA-ACYL CARRIER PROTEIN TRANSACYLASE"/>
    <property type="match status" value="1"/>
</dbReference>
<keyword evidence="7 21" id="KW-0521">NADP</keyword>
<comment type="caution">
    <text evidence="24">The sequence shown here is derived from an EMBL/GenBank/DDBJ whole genome shotgun (WGS) entry which is preliminary data.</text>
</comment>
<evidence type="ECO:0000256" key="17">
    <source>
        <dbReference type="ARBA" id="ARBA00048536"/>
    </source>
</evidence>
<evidence type="ECO:0000256" key="19">
    <source>
        <dbReference type="ARBA" id="ARBA00048835"/>
    </source>
</evidence>
<dbReference type="Gene3D" id="6.10.140.1400">
    <property type="match status" value="1"/>
</dbReference>
<dbReference type="Pfam" id="PF01575">
    <property type="entry name" value="MaoC_dehydratas"/>
    <property type="match status" value="1"/>
</dbReference>
<feature type="domain" description="Malonyl-CoA:ACP transacylase (MAT)" evidence="23">
    <location>
        <begin position="1694"/>
        <end position="2048"/>
    </location>
</feature>
<dbReference type="GO" id="GO:0004313">
    <property type="term" value="F:[acyl-carrier-protein] S-acetyltransferase activity"/>
    <property type="evidence" value="ECO:0007669"/>
    <property type="project" value="UniProtKB-EC"/>
</dbReference>
<dbReference type="Gene3D" id="3.30.70.3330">
    <property type="match status" value="1"/>
</dbReference>